<evidence type="ECO:0000313" key="1">
    <source>
        <dbReference type="EMBL" id="GAH85617.1"/>
    </source>
</evidence>
<accession>X1IV81</accession>
<evidence type="ECO:0008006" key="2">
    <source>
        <dbReference type="Google" id="ProtNLM"/>
    </source>
</evidence>
<feature type="non-terminal residue" evidence="1">
    <location>
        <position position="1"/>
    </location>
</feature>
<sequence>DYSPDGKYLAYIYKWGFLPHNRSRRNVLCIRYLETGEDREFSLNLPYILRSCSPRWSPDCRSILVSGIDNWGDYGIYKIDVQTGDVTCIVQNGHSGVWSHDGKSIFYLRHDSKAGIPKIVVRDLETGKEKELYQSVSEEYEPFNISLSPDGQWLALRCIGPTSLKVMSVTGGKPPFINISQIF</sequence>
<proteinExistence type="predicted"/>
<dbReference type="InterPro" id="IPR011042">
    <property type="entry name" value="6-blade_b-propeller_TolB-like"/>
</dbReference>
<gene>
    <name evidence="1" type="ORF">S03H2_67039</name>
</gene>
<dbReference type="SUPFAM" id="SSF69304">
    <property type="entry name" value="Tricorn protease N-terminal domain"/>
    <property type="match status" value="1"/>
</dbReference>
<protein>
    <recommendedName>
        <fullName evidence="2">Dipeptidylpeptidase IV N-terminal domain-containing protein</fullName>
    </recommendedName>
</protein>
<dbReference type="EMBL" id="BARU01043837">
    <property type="protein sequence ID" value="GAH85617.1"/>
    <property type="molecule type" value="Genomic_DNA"/>
</dbReference>
<dbReference type="PANTHER" id="PTHR36842">
    <property type="entry name" value="PROTEIN TOLB HOMOLOG"/>
    <property type="match status" value="1"/>
</dbReference>
<dbReference type="Gene3D" id="2.120.10.30">
    <property type="entry name" value="TolB, C-terminal domain"/>
    <property type="match status" value="1"/>
</dbReference>
<name>X1IV81_9ZZZZ</name>
<feature type="non-terminal residue" evidence="1">
    <location>
        <position position="183"/>
    </location>
</feature>
<dbReference type="AlphaFoldDB" id="X1IV81"/>
<dbReference type="PANTHER" id="PTHR36842:SF1">
    <property type="entry name" value="PROTEIN TOLB"/>
    <property type="match status" value="1"/>
</dbReference>
<reference evidence="1" key="1">
    <citation type="journal article" date="2014" name="Front. Microbiol.">
        <title>High frequency of phylogenetically diverse reductive dehalogenase-homologous genes in deep subseafloor sedimentary metagenomes.</title>
        <authorList>
            <person name="Kawai M."/>
            <person name="Futagami T."/>
            <person name="Toyoda A."/>
            <person name="Takaki Y."/>
            <person name="Nishi S."/>
            <person name="Hori S."/>
            <person name="Arai W."/>
            <person name="Tsubouchi T."/>
            <person name="Morono Y."/>
            <person name="Uchiyama I."/>
            <person name="Ito T."/>
            <person name="Fujiyama A."/>
            <person name="Inagaki F."/>
            <person name="Takami H."/>
        </authorList>
    </citation>
    <scope>NUCLEOTIDE SEQUENCE</scope>
    <source>
        <strain evidence="1">Expedition CK06-06</strain>
    </source>
</reference>
<comment type="caution">
    <text evidence="1">The sequence shown here is derived from an EMBL/GenBank/DDBJ whole genome shotgun (WGS) entry which is preliminary data.</text>
</comment>
<organism evidence="1">
    <name type="scientific">marine sediment metagenome</name>
    <dbReference type="NCBI Taxonomy" id="412755"/>
    <lineage>
        <taxon>unclassified sequences</taxon>
        <taxon>metagenomes</taxon>
        <taxon>ecological metagenomes</taxon>
    </lineage>
</organism>